<gene>
    <name evidence="1" type="ORF">STRCR_2216</name>
</gene>
<dbReference type="EMBL" id="AEUV02000002">
    <property type="protein sequence ID" value="EHI74378.1"/>
    <property type="molecule type" value="Genomic_DNA"/>
</dbReference>
<comment type="caution">
    <text evidence="1">The sequence shown here is derived from an EMBL/GenBank/DDBJ whole genome shotgun (WGS) entry which is preliminary data.</text>
</comment>
<evidence type="ECO:0000313" key="1">
    <source>
        <dbReference type="EMBL" id="EHI74378.1"/>
    </source>
</evidence>
<name>G5JSU5_STRCG</name>
<accession>G5JSU5</accession>
<evidence type="ECO:0000313" key="2">
    <source>
        <dbReference type="Proteomes" id="UP000004322"/>
    </source>
</evidence>
<dbReference type="STRING" id="873449.STRCR_2216"/>
<proteinExistence type="predicted"/>
<dbReference type="Proteomes" id="UP000004322">
    <property type="component" value="Unassembled WGS sequence"/>
</dbReference>
<dbReference type="AlphaFoldDB" id="G5JSU5"/>
<protein>
    <submittedName>
        <fullName evidence="1">Uncharacterized protein</fullName>
    </submittedName>
</protein>
<organism evidence="1 2">
    <name type="scientific">Streptococcus criceti HS-6</name>
    <dbReference type="NCBI Taxonomy" id="873449"/>
    <lineage>
        <taxon>Bacteria</taxon>
        <taxon>Bacillati</taxon>
        <taxon>Bacillota</taxon>
        <taxon>Bacilli</taxon>
        <taxon>Lactobacillales</taxon>
        <taxon>Streptococcaceae</taxon>
        <taxon>Streptococcus</taxon>
    </lineage>
</organism>
<sequence length="45" mass="5257">MDDVYHHICLSFPLWPCGKRKTSQHWFIKAGKSIPAFYFFAVIAV</sequence>
<keyword evidence="2" id="KW-1185">Reference proteome</keyword>
<reference evidence="1" key="1">
    <citation type="submission" date="2011-07" db="EMBL/GenBank/DDBJ databases">
        <authorList>
            <person name="Stanhope M.J."/>
            <person name="Durkin A.S."/>
            <person name="Hostetler J."/>
            <person name="Kim M."/>
            <person name="Radune D."/>
            <person name="Singh I."/>
            <person name="Town C.D."/>
        </authorList>
    </citation>
    <scope>NUCLEOTIDE SEQUENCE [LARGE SCALE GENOMIC DNA]</scope>
    <source>
        <strain evidence="1">HS-6</strain>
    </source>
</reference>